<protein>
    <submittedName>
        <fullName evidence="1">Uncharacterized protein</fullName>
    </submittedName>
</protein>
<dbReference type="EMBL" id="JJML01000088">
    <property type="protein sequence ID" value="KGF71379.1"/>
    <property type="molecule type" value="Genomic_DNA"/>
</dbReference>
<organism evidence="1 2">
    <name type="scientific">Neosynechococcus sphagnicola sy1</name>
    <dbReference type="NCBI Taxonomy" id="1497020"/>
    <lineage>
        <taxon>Bacteria</taxon>
        <taxon>Bacillati</taxon>
        <taxon>Cyanobacteriota</taxon>
        <taxon>Cyanophyceae</taxon>
        <taxon>Neosynechococcales</taxon>
        <taxon>Neosynechococcaceae</taxon>
        <taxon>Neosynechococcus</taxon>
    </lineage>
</organism>
<keyword evidence="2" id="KW-1185">Reference proteome</keyword>
<name>A0A098TH13_9CYAN</name>
<comment type="caution">
    <text evidence="1">The sequence shown here is derived from an EMBL/GenBank/DDBJ whole genome shotgun (WGS) entry which is preliminary data.</text>
</comment>
<dbReference type="AlphaFoldDB" id="A0A098TH13"/>
<dbReference type="STRING" id="1497020.DO97_21560"/>
<dbReference type="Proteomes" id="UP000030170">
    <property type="component" value="Unassembled WGS sequence"/>
</dbReference>
<proteinExistence type="predicted"/>
<sequence>MKITRNLAIQTACDIGLPPFVQALVQGEPLPADLRSYFGVPEEFFQLSEAEQEVYGQGLLVPLWDDSNFDSIAAYHVPSQQFVRFSPEAPIGATAIIPVNWQQLLLDDFIRLHEAGRSPERLHELAGLFGFNHVDDVLRGYSSGTQRTPQEYCAWHDALLIRLGNGA</sequence>
<evidence type="ECO:0000313" key="1">
    <source>
        <dbReference type="EMBL" id="KGF71379.1"/>
    </source>
</evidence>
<gene>
    <name evidence="1" type="ORF">DO97_21560</name>
</gene>
<accession>A0A098TH13</accession>
<evidence type="ECO:0000313" key="2">
    <source>
        <dbReference type="Proteomes" id="UP000030170"/>
    </source>
</evidence>
<reference evidence="1 2" key="1">
    <citation type="journal article" date="2014" name="Mol. Ecol.">
        <title>Evolution of Synechococcus.</title>
        <authorList>
            <person name="Dvorak P."/>
            <person name="Casamatta D."/>
            <person name="Hasler P."/>
            <person name="Poulickova A."/>
            <person name="Ondrej V."/>
            <person name="Sanges R."/>
        </authorList>
    </citation>
    <scope>NUCLEOTIDE SEQUENCE [LARGE SCALE GENOMIC DNA]</scope>
    <source>
        <strain evidence="1 2">CAUP A 1101</strain>
    </source>
</reference>